<feature type="region of interest" description="Disordered" evidence="6">
    <location>
        <begin position="80"/>
        <end position="159"/>
    </location>
</feature>
<feature type="region of interest" description="Disordered" evidence="6">
    <location>
        <begin position="193"/>
        <end position="269"/>
    </location>
</feature>
<keyword evidence="3" id="KW-0378">Hydrolase</keyword>
<protein>
    <submittedName>
        <fullName evidence="8">Peptidase m16 inactive domain-containing protein</fullName>
    </submittedName>
</protein>
<feature type="compositionally biased region" description="Polar residues" evidence="6">
    <location>
        <begin position="149"/>
        <end position="159"/>
    </location>
</feature>
<name>A0A2C6KE49_9APIC</name>
<evidence type="ECO:0000259" key="7">
    <source>
        <dbReference type="Pfam" id="PF00675"/>
    </source>
</evidence>
<dbReference type="InterPro" id="IPR011249">
    <property type="entry name" value="Metalloenz_LuxS/M16"/>
</dbReference>
<dbReference type="GeneID" id="94434678"/>
<evidence type="ECO:0000256" key="4">
    <source>
        <dbReference type="ARBA" id="ARBA00022833"/>
    </source>
</evidence>
<feature type="compositionally biased region" description="Low complexity" evidence="6">
    <location>
        <begin position="548"/>
        <end position="557"/>
    </location>
</feature>
<dbReference type="InterPro" id="IPR011765">
    <property type="entry name" value="Pept_M16_N"/>
</dbReference>
<dbReference type="OrthoDB" id="952271at2759"/>
<keyword evidence="4" id="KW-0862">Zinc</keyword>
<feature type="domain" description="Peptidase M16 N-terminal" evidence="7">
    <location>
        <begin position="428"/>
        <end position="507"/>
    </location>
</feature>
<proteinExistence type="inferred from homology"/>
<evidence type="ECO:0000256" key="1">
    <source>
        <dbReference type="ARBA" id="ARBA00007261"/>
    </source>
</evidence>
<dbReference type="GO" id="GO:0006508">
    <property type="term" value="P:proteolysis"/>
    <property type="evidence" value="ECO:0007669"/>
    <property type="project" value="UniProtKB-KW"/>
</dbReference>
<dbReference type="AlphaFoldDB" id="A0A2C6KE49"/>
<comment type="caution">
    <text evidence="8">The sequence shown here is derived from an EMBL/GenBank/DDBJ whole genome shotgun (WGS) entry which is preliminary data.</text>
</comment>
<feature type="compositionally biased region" description="Polar residues" evidence="6">
    <location>
        <begin position="228"/>
        <end position="238"/>
    </location>
</feature>
<dbReference type="RefSeq" id="XP_067916557.1">
    <property type="nucleotide sequence ID" value="XM_068071467.1"/>
</dbReference>
<keyword evidence="5" id="KW-0482">Metalloprotease</keyword>
<reference evidence="8 9" key="1">
    <citation type="journal article" date="2017" name="Int. J. Parasitol.">
        <title>The genome of the protozoan parasite Cystoisospora suis and a reverse vaccinology approach to identify vaccine candidates.</title>
        <authorList>
            <person name="Palmieri N."/>
            <person name="Shrestha A."/>
            <person name="Ruttkowski B."/>
            <person name="Beck T."/>
            <person name="Vogl C."/>
            <person name="Tomley F."/>
            <person name="Blake D.P."/>
            <person name="Joachim A."/>
        </authorList>
    </citation>
    <scope>NUCLEOTIDE SEQUENCE [LARGE SCALE GENOMIC DNA]</scope>
    <source>
        <strain evidence="8 9">Wien I</strain>
    </source>
</reference>
<feature type="non-terminal residue" evidence="8">
    <location>
        <position position="1"/>
    </location>
</feature>
<feature type="region of interest" description="Disordered" evidence="6">
    <location>
        <begin position="377"/>
        <end position="396"/>
    </location>
</feature>
<feature type="region of interest" description="Disordered" evidence="6">
    <location>
        <begin position="508"/>
        <end position="593"/>
    </location>
</feature>
<evidence type="ECO:0000313" key="8">
    <source>
        <dbReference type="EMBL" id="PHJ14822.1"/>
    </source>
</evidence>
<dbReference type="GO" id="GO:0008237">
    <property type="term" value="F:metallopeptidase activity"/>
    <property type="evidence" value="ECO:0007669"/>
    <property type="project" value="UniProtKB-KW"/>
</dbReference>
<dbReference type="GO" id="GO:0046872">
    <property type="term" value="F:metal ion binding"/>
    <property type="evidence" value="ECO:0007669"/>
    <property type="project" value="InterPro"/>
</dbReference>
<feature type="compositionally biased region" description="Basic and acidic residues" evidence="6">
    <location>
        <begin position="98"/>
        <end position="119"/>
    </location>
</feature>
<feature type="compositionally biased region" description="Polar residues" evidence="6">
    <location>
        <begin position="318"/>
        <end position="328"/>
    </location>
</feature>
<evidence type="ECO:0000256" key="3">
    <source>
        <dbReference type="ARBA" id="ARBA00022801"/>
    </source>
</evidence>
<feature type="compositionally biased region" description="Polar residues" evidence="6">
    <location>
        <begin position="52"/>
        <end position="64"/>
    </location>
</feature>
<dbReference type="Pfam" id="PF00675">
    <property type="entry name" value="Peptidase_M16"/>
    <property type="match status" value="1"/>
</dbReference>
<evidence type="ECO:0000256" key="6">
    <source>
        <dbReference type="SAM" id="MobiDB-lite"/>
    </source>
</evidence>
<dbReference type="EMBL" id="MIGC01011059">
    <property type="protein sequence ID" value="PHJ14822.1"/>
    <property type="molecule type" value="Genomic_DNA"/>
</dbReference>
<dbReference type="Gene3D" id="3.30.830.10">
    <property type="entry name" value="Metalloenzyme, LuxS/M16 peptidase-like"/>
    <property type="match status" value="1"/>
</dbReference>
<dbReference type="PANTHER" id="PTHR43690:SF17">
    <property type="entry name" value="PROTEIN YHJJ"/>
    <property type="match status" value="1"/>
</dbReference>
<keyword evidence="9" id="KW-1185">Reference proteome</keyword>
<accession>A0A2C6KE49</accession>
<dbReference type="PANTHER" id="PTHR43690">
    <property type="entry name" value="NARDILYSIN"/>
    <property type="match status" value="1"/>
</dbReference>
<dbReference type="InterPro" id="IPR050626">
    <property type="entry name" value="Peptidase_M16"/>
</dbReference>
<feature type="compositionally biased region" description="Basic and acidic residues" evidence="6">
    <location>
        <begin position="537"/>
        <end position="546"/>
    </location>
</feature>
<dbReference type="Proteomes" id="UP000221165">
    <property type="component" value="Unassembled WGS sequence"/>
</dbReference>
<dbReference type="SUPFAM" id="SSF63411">
    <property type="entry name" value="LuxS/MPP-like metallohydrolase"/>
    <property type="match status" value="1"/>
</dbReference>
<feature type="region of interest" description="Disordered" evidence="6">
    <location>
        <begin position="284"/>
        <end position="330"/>
    </location>
</feature>
<feature type="region of interest" description="Disordered" evidence="6">
    <location>
        <begin position="1"/>
        <end position="66"/>
    </location>
</feature>
<organism evidence="8 9">
    <name type="scientific">Cystoisospora suis</name>
    <dbReference type="NCBI Taxonomy" id="483139"/>
    <lineage>
        <taxon>Eukaryota</taxon>
        <taxon>Sar</taxon>
        <taxon>Alveolata</taxon>
        <taxon>Apicomplexa</taxon>
        <taxon>Conoidasida</taxon>
        <taxon>Coccidia</taxon>
        <taxon>Eucoccidiorida</taxon>
        <taxon>Eimeriorina</taxon>
        <taxon>Sarcocystidae</taxon>
        <taxon>Cystoisospora</taxon>
    </lineage>
</organism>
<evidence type="ECO:0000256" key="2">
    <source>
        <dbReference type="ARBA" id="ARBA00022670"/>
    </source>
</evidence>
<feature type="compositionally biased region" description="Low complexity" evidence="6">
    <location>
        <begin position="20"/>
        <end position="31"/>
    </location>
</feature>
<comment type="similarity">
    <text evidence="1">Belongs to the peptidase M16 family.</text>
</comment>
<feature type="non-terminal residue" evidence="8">
    <location>
        <position position="647"/>
    </location>
</feature>
<keyword evidence="2" id="KW-0645">Protease</keyword>
<feature type="compositionally biased region" description="Acidic residues" evidence="6">
    <location>
        <begin position="515"/>
        <end position="531"/>
    </location>
</feature>
<evidence type="ECO:0000256" key="5">
    <source>
        <dbReference type="ARBA" id="ARBA00023049"/>
    </source>
</evidence>
<feature type="compositionally biased region" description="Basic residues" evidence="6">
    <location>
        <begin position="1"/>
        <end position="17"/>
    </location>
</feature>
<evidence type="ECO:0000313" key="9">
    <source>
        <dbReference type="Proteomes" id="UP000221165"/>
    </source>
</evidence>
<sequence>GRSTRSRRGPQQRRRGGGQHPQQQPHPTGSSVDKASLPGSSVASSKKEVVSPTTAISIDSSSVGTPARAVQRVLADAQADALPSSPLSVPQVDTDPVAGRESEKELFRVAEGHGGDRKNVHIASSSGAASTAHEDFNPEDDSVEISKDGPSSQNSSVNGLTIVSNSIEMLPGKSGERGEILADAINSADVTFPTGVRERMSESDVIAGPHDGRKADASSIAHPMTHGIASSESQQQKNGKPVDLSESPLPCPSPIETTVEVSSFSLPSPDSSLLHATTVTDPHVTTHHTSVGMNSGVHTPDSIAPPPPSSAPETTTSMDLSSENTVGLPSSPVITPPPEPHSSWMATNVTPPPVRTSPAETRLGDTSIFHSAPSIEESIASENPKSPPEDDSVPLMASSGSFWTAVSNGSTPQDIASGNGLEYRILQHPFPAHKIAAHLIVYAGSLHEEDNEQGLAHLLEHCVFQGTRKFPSASKVRKELAALGMSFGGDLNAYTDFHHTAYTLHSPVESQLTFENEEGEDDQEKEEEDETQVQQNLHDRDDENDKISSSSSPSSSSLDKHTKRHQTEQREEGEEVRKKKNKDKKTSSPPLPSNLERCLVLLRELAFAPLLESGEPLEAERHAVLSEEQLRHSVQYRVEKKMFAHFH</sequence>
<gene>
    <name evidence="8" type="ORF">CSUI_011368</name>
</gene>
<dbReference type="VEuPathDB" id="ToxoDB:CSUI_011368"/>